<evidence type="ECO:0000256" key="2">
    <source>
        <dbReference type="ARBA" id="ARBA00022448"/>
    </source>
</evidence>
<dbReference type="EMBL" id="CP002345">
    <property type="protein sequence ID" value="ADQ80693.1"/>
    <property type="molecule type" value="Genomic_DNA"/>
</dbReference>
<dbReference type="Proteomes" id="UP000008718">
    <property type="component" value="Chromosome"/>
</dbReference>
<evidence type="ECO:0000256" key="4">
    <source>
        <dbReference type="ARBA" id="ARBA00022573"/>
    </source>
</evidence>
<reference key="1">
    <citation type="submission" date="2010-11" db="EMBL/GenBank/DDBJ databases">
        <title>The complete genome of Paludibacter propionicigenes DSM 17365.</title>
        <authorList>
            <consortium name="US DOE Joint Genome Institute (JGI-PGF)"/>
            <person name="Lucas S."/>
            <person name="Copeland A."/>
            <person name="Lapidus A."/>
            <person name="Bruce D."/>
            <person name="Goodwin L."/>
            <person name="Pitluck S."/>
            <person name="Kyrpides N."/>
            <person name="Mavromatis K."/>
            <person name="Ivanova N."/>
            <person name="Munk A.C."/>
            <person name="Brettin T."/>
            <person name="Detter J.C."/>
            <person name="Han C."/>
            <person name="Tapia R."/>
            <person name="Land M."/>
            <person name="Hauser L."/>
            <person name="Markowitz V."/>
            <person name="Cheng J.-F."/>
            <person name="Hugenholtz P."/>
            <person name="Woyke T."/>
            <person name="Wu D."/>
            <person name="Gronow S."/>
            <person name="Wellnitz S."/>
            <person name="Brambilla E."/>
            <person name="Klenk H.-P."/>
            <person name="Eisen J.A."/>
        </authorList>
    </citation>
    <scope>NUCLEOTIDE SEQUENCE</scope>
    <source>
        <strain>WB4</strain>
    </source>
</reference>
<evidence type="ECO:0000256" key="5">
    <source>
        <dbReference type="ARBA" id="ARBA00022692"/>
    </source>
</evidence>
<comment type="function">
    <text evidence="10">Part of the energy-coupling factor (ECF) transporter complex CbiMNOQ involved in cobalt import.</text>
</comment>
<dbReference type="InterPro" id="IPR003705">
    <property type="entry name" value="CbiN"/>
</dbReference>
<comment type="subunit">
    <text evidence="10">Forms an energy-coupling factor (ECF) transporter complex composed of an ATP-binding protein (A component, CbiO), a transmembrane protein (T component, CbiQ) and 2 possible substrate-capture proteins (S components, CbiM and CbiN) of unknown stoichimetry.</text>
</comment>
<comment type="subcellular location">
    <subcellularLocation>
        <location evidence="10">Cell inner membrane</location>
        <topology evidence="10">Multi-pass membrane protein</topology>
    </subcellularLocation>
</comment>
<proteinExistence type="inferred from homology"/>
<keyword evidence="5 10" id="KW-0812">Transmembrane</keyword>
<gene>
    <name evidence="10" type="primary">cbiN</name>
    <name evidence="11" type="ordered locus">Palpr_2561</name>
</gene>
<evidence type="ECO:0000256" key="3">
    <source>
        <dbReference type="ARBA" id="ARBA00022475"/>
    </source>
</evidence>
<dbReference type="GO" id="GO:0005886">
    <property type="term" value="C:plasma membrane"/>
    <property type="evidence" value="ECO:0007669"/>
    <property type="project" value="UniProtKB-SubCell"/>
</dbReference>
<reference evidence="11 12" key="2">
    <citation type="journal article" date="2011" name="Stand. Genomic Sci.">
        <title>Complete genome sequence of Paludibacter propionicigenes type strain (WB4).</title>
        <authorList>
            <person name="Gronow S."/>
            <person name="Munk C."/>
            <person name="Lapidus A."/>
            <person name="Nolan M."/>
            <person name="Lucas S."/>
            <person name="Hammon N."/>
            <person name="Deshpande S."/>
            <person name="Cheng J.F."/>
            <person name="Tapia R."/>
            <person name="Han C."/>
            <person name="Goodwin L."/>
            <person name="Pitluck S."/>
            <person name="Liolios K."/>
            <person name="Ivanova N."/>
            <person name="Mavromatis K."/>
            <person name="Mikhailova N."/>
            <person name="Pati A."/>
            <person name="Chen A."/>
            <person name="Palaniappan K."/>
            <person name="Land M."/>
            <person name="Hauser L."/>
            <person name="Chang Y.J."/>
            <person name="Jeffries C.D."/>
            <person name="Brambilla E."/>
            <person name="Rohde M."/>
            <person name="Goker M."/>
            <person name="Detter J.C."/>
            <person name="Woyke T."/>
            <person name="Bristow J."/>
            <person name="Eisen J.A."/>
            <person name="Markowitz V."/>
            <person name="Hugenholtz P."/>
            <person name="Kyrpides N.C."/>
            <person name="Klenk H.P."/>
        </authorList>
    </citation>
    <scope>NUCLEOTIDE SEQUENCE [LARGE SCALE GENOMIC DNA]</scope>
    <source>
        <strain evidence="12">DSM 17365 / JCM 13257 / WB4</strain>
    </source>
</reference>
<dbReference type="NCBIfam" id="NF002780">
    <property type="entry name" value="PRK02898.1"/>
    <property type="match status" value="1"/>
</dbReference>
<dbReference type="HAMAP" id="MF_00330">
    <property type="entry name" value="CbiN"/>
    <property type="match status" value="1"/>
</dbReference>
<keyword evidence="6 10" id="KW-1133">Transmembrane helix</keyword>
<dbReference type="OrthoDB" id="1551318at2"/>
<dbReference type="PANTHER" id="PTHR38662:SF1">
    <property type="entry name" value="COBALT TRANSPORT PROTEIN CBIN"/>
    <property type="match status" value="1"/>
</dbReference>
<organism evidence="11 12">
    <name type="scientific">Paludibacter propionicigenes (strain DSM 17365 / JCM 13257 / WB4)</name>
    <dbReference type="NCBI Taxonomy" id="694427"/>
    <lineage>
        <taxon>Bacteria</taxon>
        <taxon>Pseudomonadati</taxon>
        <taxon>Bacteroidota</taxon>
        <taxon>Bacteroidia</taxon>
        <taxon>Bacteroidales</taxon>
        <taxon>Paludibacteraceae</taxon>
        <taxon>Paludibacter</taxon>
    </lineage>
</organism>
<accession>E4T7J9</accession>
<dbReference type="eggNOG" id="COG1930">
    <property type="taxonomic scope" value="Bacteria"/>
</dbReference>
<comment type="pathway">
    <text evidence="10">Cofactor biosynthesis; adenosylcobalamin biosynthesis.</text>
</comment>
<keyword evidence="4 10" id="KW-0169">Cobalamin biosynthesis</keyword>
<keyword evidence="1 10" id="KW-0171">Cobalt transport</keyword>
<evidence type="ECO:0000256" key="1">
    <source>
        <dbReference type="ARBA" id="ARBA00022426"/>
    </source>
</evidence>
<feature type="transmembrane region" description="Helical" evidence="10">
    <location>
        <begin position="63"/>
        <end position="84"/>
    </location>
</feature>
<keyword evidence="2 10" id="KW-0813">Transport</keyword>
<dbReference type="AlphaFoldDB" id="E4T7J9"/>
<keyword evidence="8 10" id="KW-0472">Membrane</keyword>
<protein>
    <recommendedName>
        <fullName evidence="10">Cobalt transport protein CbiN</fullName>
    </recommendedName>
    <alternativeName>
        <fullName evidence="10">Energy-coupling factor transporter probable substrate-capture protein CbiN</fullName>
        <shortName evidence="10">ECF transporter S component CbiN</shortName>
    </alternativeName>
</protein>
<evidence type="ECO:0000256" key="6">
    <source>
        <dbReference type="ARBA" id="ARBA00022989"/>
    </source>
</evidence>
<name>E4T7J9_PALPW</name>
<evidence type="ECO:0000256" key="7">
    <source>
        <dbReference type="ARBA" id="ARBA00023065"/>
    </source>
</evidence>
<keyword evidence="12" id="KW-1185">Reference proteome</keyword>
<comment type="similarity">
    <text evidence="10">Belongs to the CbiN family.</text>
</comment>
<keyword evidence="3 10" id="KW-1003">Cell membrane</keyword>
<keyword evidence="9 10" id="KW-0170">Cobalt</keyword>
<evidence type="ECO:0000256" key="8">
    <source>
        <dbReference type="ARBA" id="ARBA00023136"/>
    </source>
</evidence>
<evidence type="ECO:0000313" key="11">
    <source>
        <dbReference type="EMBL" id="ADQ80693.1"/>
    </source>
</evidence>
<dbReference type="RefSeq" id="WP_013446062.1">
    <property type="nucleotide sequence ID" value="NC_014734.1"/>
</dbReference>
<keyword evidence="10" id="KW-0997">Cell inner membrane</keyword>
<dbReference type="Pfam" id="PF02553">
    <property type="entry name" value="CbiN"/>
    <property type="match status" value="1"/>
</dbReference>
<dbReference type="UniPathway" id="UPA00148"/>
<dbReference type="KEGG" id="ppn:Palpr_2561"/>
<feature type="transmembrane region" description="Helical" evidence="10">
    <location>
        <begin position="7"/>
        <end position="25"/>
    </location>
</feature>
<dbReference type="STRING" id="694427.Palpr_2561"/>
<dbReference type="PANTHER" id="PTHR38662">
    <property type="entry name" value="COBALT TRANSPORT PROTEIN CBIN"/>
    <property type="match status" value="1"/>
</dbReference>
<evidence type="ECO:0000313" key="12">
    <source>
        <dbReference type="Proteomes" id="UP000008718"/>
    </source>
</evidence>
<sequence length="95" mass="10609">MKTIRKYGWMVIVIVALVSLPLVMFQHAEFAGTDDKAVSMVQGIDKNYKPWFEGVKLFDSPEIVSTFFALQAAIGASVLGYYIGYSRGKQQNKKA</sequence>
<dbReference type="HOGENOM" id="CLU_136197_2_0_10"/>
<dbReference type="GO" id="GO:0009236">
    <property type="term" value="P:cobalamin biosynthetic process"/>
    <property type="evidence" value="ECO:0007669"/>
    <property type="project" value="UniProtKB-UniRule"/>
</dbReference>
<evidence type="ECO:0000256" key="9">
    <source>
        <dbReference type="ARBA" id="ARBA00023285"/>
    </source>
</evidence>
<dbReference type="GO" id="GO:0015087">
    <property type="term" value="F:cobalt ion transmembrane transporter activity"/>
    <property type="evidence" value="ECO:0007669"/>
    <property type="project" value="UniProtKB-UniRule"/>
</dbReference>
<keyword evidence="7 10" id="KW-0406">Ion transport</keyword>
<evidence type="ECO:0000256" key="10">
    <source>
        <dbReference type="HAMAP-Rule" id="MF_00330"/>
    </source>
</evidence>